<dbReference type="CDD" id="cd00160">
    <property type="entry name" value="RhoGEF"/>
    <property type="match status" value="1"/>
</dbReference>
<feature type="domain" description="DH" evidence="7">
    <location>
        <begin position="416"/>
        <end position="600"/>
    </location>
</feature>
<dbReference type="Proteomes" id="UP001152803">
    <property type="component" value="Unassembled WGS sequence"/>
</dbReference>
<dbReference type="CDD" id="cd11793">
    <property type="entry name" value="SH3_ephexin1_like"/>
    <property type="match status" value="1"/>
</dbReference>
<dbReference type="AlphaFoldDB" id="A0A9Q1I0N7"/>
<dbReference type="InterPro" id="IPR036028">
    <property type="entry name" value="SH3-like_dom_sf"/>
</dbReference>
<dbReference type="InterPro" id="IPR011993">
    <property type="entry name" value="PH-like_dom_sf"/>
</dbReference>
<keyword evidence="1 3" id="KW-0728">SH3 domain</keyword>
<evidence type="ECO:0000259" key="6">
    <source>
        <dbReference type="PROSITE" id="PS50003"/>
    </source>
</evidence>
<dbReference type="CDD" id="cd01221">
    <property type="entry name" value="PH_ephexin"/>
    <property type="match status" value="1"/>
</dbReference>
<evidence type="ECO:0008006" key="10">
    <source>
        <dbReference type="Google" id="ProtNLM"/>
    </source>
</evidence>
<dbReference type="InterPro" id="IPR035899">
    <property type="entry name" value="DBL_dom_sf"/>
</dbReference>
<keyword evidence="2" id="KW-0344">Guanine-nucleotide releasing factor</keyword>
<gene>
    <name evidence="8" type="ORF">COCON_G00078610</name>
</gene>
<evidence type="ECO:0000259" key="5">
    <source>
        <dbReference type="PROSITE" id="PS50002"/>
    </source>
</evidence>
<comment type="caution">
    <text evidence="8">The sequence shown here is derived from an EMBL/GenBank/DDBJ whole genome shotgun (WGS) entry which is preliminary data.</text>
</comment>
<feature type="region of interest" description="Disordered" evidence="4">
    <location>
        <begin position="1"/>
        <end position="39"/>
    </location>
</feature>
<dbReference type="SMART" id="SM00325">
    <property type="entry name" value="RhoGEF"/>
    <property type="match status" value="1"/>
</dbReference>
<dbReference type="Pfam" id="PF00018">
    <property type="entry name" value="SH3_1"/>
    <property type="match status" value="1"/>
</dbReference>
<dbReference type="InterPro" id="IPR047271">
    <property type="entry name" value="Ephexin-like"/>
</dbReference>
<dbReference type="SMART" id="SM00326">
    <property type="entry name" value="SH3"/>
    <property type="match status" value="1"/>
</dbReference>
<feature type="region of interest" description="Disordered" evidence="4">
    <location>
        <begin position="219"/>
        <end position="308"/>
    </location>
</feature>
<name>A0A9Q1I0N7_CONCO</name>
<dbReference type="PROSITE" id="PS50003">
    <property type="entry name" value="PH_DOMAIN"/>
    <property type="match status" value="1"/>
</dbReference>
<dbReference type="SMART" id="SM00233">
    <property type="entry name" value="PH"/>
    <property type="match status" value="1"/>
</dbReference>
<dbReference type="InterPro" id="IPR047270">
    <property type="entry name" value="PH_ephexin"/>
</dbReference>
<dbReference type="PANTHER" id="PTHR12845:SF7">
    <property type="entry name" value="RHO GUANINE NUCLEOTIDE EXCHANGE FACTOR 15"/>
    <property type="match status" value="1"/>
</dbReference>
<dbReference type="Gene3D" id="2.30.30.40">
    <property type="entry name" value="SH3 Domains"/>
    <property type="match status" value="1"/>
</dbReference>
<dbReference type="OrthoDB" id="27593at2759"/>
<feature type="compositionally biased region" description="Polar residues" evidence="4">
    <location>
        <begin position="222"/>
        <end position="231"/>
    </location>
</feature>
<feature type="compositionally biased region" description="Basic and acidic residues" evidence="4">
    <location>
        <begin position="299"/>
        <end position="308"/>
    </location>
</feature>
<feature type="domain" description="SH3" evidence="5">
    <location>
        <begin position="735"/>
        <end position="796"/>
    </location>
</feature>
<feature type="compositionally biased region" description="Basic and acidic residues" evidence="4">
    <location>
        <begin position="87"/>
        <end position="99"/>
    </location>
</feature>
<dbReference type="SUPFAM" id="SSF50044">
    <property type="entry name" value="SH3-domain"/>
    <property type="match status" value="1"/>
</dbReference>
<dbReference type="PROSITE" id="PS50002">
    <property type="entry name" value="SH3"/>
    <property type="match status" value="1"/>
</dbReference>
<evidence type="ECO:0000256" key="2">
    <source>
        <dbReference type="ARBA" id="ARBA00022658"/>
    </source>
</evidence>
<dbReference type="SUPFAM" id="SSF50729">
    <property type="entry name" value="PH domain-like"/>
    <property type="match status" value="1"/>
</dbReference>
<dbReference type="EMBL" id="JAFJMO010000005">
    <property type="protein sequence ID" value="KAJ8276109.1"/>
    <property type="molecule type" value="Genomic_DNA"/>
</dbReference>
<evidence type="ECO:0000256" key="4">
    <source>
        <dbReference type="SAM" id="MobiDB-lite"/>
    </source>
</evidence>
<feature type="region of interest" description="Disordered" evidence="4">
    <location>
        <begin position="84"/>
        <end position="122"/>
    </location>
</feature>
<protein>
    <recommendedName>
        <fullName evidence="10">Rho guanine nucleotide exchange factor 15</fullName>
    </recommendedName>
</protein>
<accession>A0A9Q1I0N7</accession>
<dbReference type="Gene3D" id="1.20.900.10">
    <property type="entry name" value="Dbl homology (DH) domain"/>
    <property type="match status" value="1"/>
</dbReference>
<reference evidence="8" key="1">
    <citation type="journal article" date="2023" name="Science">
        <title>Genome structures resolve the early diversification of teleost fishes.</title>
        <authorList>
            <person name="Parey E."/>
            <person name="Louis A."/>
            <person name="Montfort J."/>
            <person name="Bouchez O."/>
            <person name="Roques C."/>
            <person name="Iampietro C."/>
            <person name="Lluch J."/>
            <person name="Castinel A."/>
            <person name="Donnadieu C."/>
            <person name="Desvignes T."/>
            <person name="Floi Bucao C."/>
            <person name="Jouanno E."/>
            <person name="Wen M."/>
            <person name="Mejri S."/>
            <person name="Dirks R."/>
            <person name="Jansen H."/>
            <person name="Henkel C."/>
            <person name="Chen W.J."/>
            <person name="Zahm M."/>
            <person name="Cabau C."/>
            <person name="Klopp C."/>
            <person name="Thompson A.W."/>
            <person name="Robinson-Rechavi M."/>
            <person name="Braasch I."/>
            <person name="Lecointre G."/>
            <person name="Bobe J."/>
            <person name="Postlethwait J.H."/>
            <person name="Berthelot C."/>
            <person name="Roest Crollius H."/>
            <person name="Guiguen Y."/>
        </authorList>
    </citation>
    <scope>NUCLEOTIDE SEQUENCE</scope>
    <source>
        <strain evidence="8">Concon-B</strain>
    </source>
</reference>
<dbReference type="PROSITE" id="PS50010">
    <property type="entry name" value="DH_2"/>
    <property type="match status" value="1"/>
</dbReference>
<dbReference type="InterPro" id="IPR001452">
    <property type="entry name" value="SH3_domain"/>
</dbReference>
<evidence type="ECO:0000259" key="7">
    <source>
        <dbReference type="PROSITE" id="PS50010"/>
    </source>
</evidence>
<dbReference type="Pfam" id="PF00621">
    <property type="entry name" value="RhoGEF"/>
    <property type="match status" value="1"/>
</dbReference>
<organism evidence="8 9">
    <name type="scientific">Conger conger</name>
    <name type="common">Conger eel</name>
    <name type="synonym">Muraena conger</name>
    <dbReference type="NCBI Taxonomy" id="82655"/>
    <lineage>
        <taxon>Eukaryota</taxon>
        <taxon>Metazoa</taxon>
        <taxon>Chordata</taxon>
        <taxon>Craniata</taxon>
        <taxon>Vertebrata</taxon>
        <taxon>Euteleostomi</taxon>
        <taxon>Actinopterygii</taxon>
        <taxon>Neopterygii</taxon>
        <taxon>Teleostei</taxon>
        <taxon>Anguilliformes</taxon>
        <taxon>Congridae</taxon>
        <taxon>Conger</taxon>
    </lineage>
</organism>
<evidence type="ECO:0000313" key="8">
    <source>
        <dbReference type="EMBL" id="KAJ8276109.1"/>
    </source>
</evidence>
<dbReference type="InterPro" id="IPR001849">
    <property type="entry name" value="PH_domain"/>
</dbReference>
<dbReference type="FunFam" id="1.20.900.10:FF:000007">
    <property type="entry name" value="rho guanine nucleotide exchange factor 19"/>
    <property type="match status" value="1"/>
</dbReference>
<sequence length="837" mass="95563">MMSTERLFSPKPTTSRKPPVPKKSHCPLPAGRDTTAVTSDSPVKQMVGHLNQQDGIVVSLKAKERGEPCMGTKTTLTVKHRAPQLCQKREGEQKCKQNEDGEGPNNLPMNRQGGRSAPDGMEVEAEVQTHNKEETVQGSAAPPTLLCKNSCTCICHQQRPGMRLVWVPKEGVSLREEQTEKVEQMKFQQVPDVTTRDGKCQNSKEFSLTAFGPPKFYHRSHWSTPISQSPHIQPGPKVPQDTPPPIPPRIHHKADKPGSLNEGSSSTPPTAKVHPSPPHLPPKHPHDHRKALNSHYHPQSKEKDETDLSDWVKVDPINKEEPSSLLAQSLSADLVSCLKDEPLYQEYRAKAINKEIQQQVKCASIGSMSSGEQQESEDCGNRLRAKRGPTQNFLWQELPSVRNSGVLPQLSPEECKRQESMFEVLTSEASYLRSLRVLTDHFLDSRDLDETLIIRDKKTLFSNVVRVREVSERFLKDLEQRIGEGPVISDICDIIHHHAQHNFSPYMEYIRNQVYQDKIYSSLMQKNTQFMTVITRLQESPLCQRLPFNSFLLLPFQRITRIKMLIENILKRTQEGTKEEQTASQALTTVSQIIEECNKQAIPVVSQRRFLEKRGELHEMTKGGTLFSLRPKFTPIYLFLFNDLLIFTYKKSAERYIVTDHAHRSLAHVQAISDEKRGSGFDRCFCLMLLENHQGCTHERLLKAPTESDMHRWMAAFPNLTNPDQRQDEKVYEDWDCPQVQCSEQYVAQQADELNLEPTNIINVLRKTNEGWYEGMRLSDGKKGWFPASNVLEITNEHVRRRNLREQYRISRAAFQAQEPEQASKTLYSNAGTQKEQ</sequence>
<dbReference type="PANTHER" id="PTHR12845">
    <property type="entry name" value="GUANINE NUCLEOTIDE EXCHANGE FACTOR"/>
    <property type="match status" value="1"/>
</dbReference>
<evidence type="ECO:0000256" key="1">
    <source>
        <dbReference type="ARBA" id="ARBA00022443"/>
    </source>
</evidence>
<evidence type="ECO:0000256" key="3">
    <source>
        <dbReference type="PROSITE-ProRule" id="PRU00192"/>
    </source>
</evidence>
<dbReference type="GO" id="GO:0005085">
    <property type="term" value="F:guanyl-nucleotide exchange factor activity"/>
    <property type="evidence" value="ECO:0007669"/>
    <property type="project" value="UniProtKB-KW"/>
</dbReference>
<dbReference type="Pfam" id="PF00169">
    <property type="entry name" value="PH"/>
    <property type="match status" value="1"/>
</dbReference>
<feature type="compositionally biased region" description="Basic residues" evidence="4">
    <location>
        <begin position="281"/>
        <end position="292"/>
    </location>
</feature>
<dbReference type="InterPro" id="IPR000219">
    <property type="entry name" value="DH_dom"/>
</dbReference>
<feature type="domain" description="PH" evidence="6">
    <location>
        <begin position="619"/>
        <end position="722"/>
    </location>
</feature>
<keyword evidence="9" id="KW-1185">Reference proteome</keyword>
<dbReference type="SUPFAM" id="SSF48065">
    <property type="entry name" value="DBL homology domain (DH-domain)"/>
    <property type="match status" value="1"/>
</dbReference>
<dbReference type="Gene3D" id="2.30.29.30">
    <property type="entry name" value="Pleckstrin-homology domain (PH domain)/Phosphotyrosine-binding domain (PTB)"/>
    <property type="match status" value="1"/>
</dbReference>
<evidence type="ECO:0000313" key="9">
    <source>
        <dbReference type="Proteomes" id="UP001152803"/>
    </source>
</evidence>
<proteinExistence type="predicted"/>